<sequence length="157" mass="16595">MAELIEALGHWPGALWLQRSGTAYLVVNAAHILGIGLLVGAILPLDLRLIGVLRGAPLAVLAPFLTRAAAFGLALALLTGAWLFTVKPSEYAGNPAFLAKLALLALALGNIALQHWRRALAEALATERVPLSVRASAFASFTLWLAVLLAGRWIGFV</sequence>
<feature type="transmembrane region" description="Helical" evidence="1">
    <location>
        <begin position="96"/>
        <end position="113"/>
    </location>
</feature>
<dbReference type="Pfam" id="PF20349">
    <property type="entry name" value="DUF6644"/>
    <property type="match status" value="1"/>
</dbReference>
<dbReference type="EMBL" id="FNBZ01000005">
    <property type="protein sequence ID" value="SDG77575.1"/>
    <property type="molecule type" value="Genomic_DNA"/>
</dbReference>
<protein>
    <recommendedName>
        <fullName evidence="2">DUF6644 domain-containing protein</fullName>
    </recommendedName>
</protein>
<proteinExistence type="predicted"/>
<accession>A0ABY0P2S1</accession>
<feature type="transmembrane region" description="Helical" evidence="1">
    <location>
        <begin position="23"/>
        <end position="43"/>
    </location>
</feature>
<keyword evidence="1" id="KW-0812">Transmembrane</keyword>
<keyword evidence="1" id="KW-0472">Membrane</keyword>
<feature type="transmembrane region" description="Helical" evidence="1">
    <location>
        <begin position="64"/>
        <end position="84"/>
    </location>
</feature>
<evidence type="ECO:0000313" key="4">
    <source>
        <dbReference type="Proteomes" id="UP000199468"/>
    </source>
</evidence>
<evidence type="ECO:0000256" key="1">
    <source>
        <dbReference type="SAM" id="Phobius"/>
    </source>
</evidence>
<keyword evidence="4" id="KW-1185">Reference proteome</keyword>
<feature type="domain" description="DUF6644" evidence="2">
    <location>
        <begin position="28"/>
        <end position="156"/>
    </location>
</feature>
<comment type="caution">
    <text evidence="3">The sequence shown here is derived from an EMBL/GenBank/DDBJ whole genome shotgun (WGS) entry which is preliminary data.</text>
</comment>
<dbReference type="Proteomes" id="UP000199468">
    <property type="component" value="Unassembled WGS sequence"/>
</dbReference>
<keyword evidence="1" id="KW-1133">Transmembrane helix</keyword>
<evidence type="ECO:0000313" key="3">
    <source>
        <dbReference type="EMBL" id="SDG77575.1"/>
    </source>
</evidence>
<dbReference type="InterPro" id="IPR046586">
    <property type="entry name" value="DUF6644"/>
</dbReference>
<evidence type="ECO:0000259" key="2">
    <source>
        <dbReference type="Pfam" id="PF20349"/>
    </source>
</evidence>
<gene>
    <name evidence="3" type="ORF">SAMN05421844_105241</name>
</gene>
<organism evidence="3 4">
    <name type="scientific">Bosea robiniae</name>
    <dbReference type="NCBI Taxonomy" id="1036780"/>
    <lineage>
        <taxon>Bacteria</taxon>
        <taxon>Pseudomonadati</taxon>
        <taxon>Pseudomonadota</taxon>
        <taxon>Alphaproteobacteria</taxon>
        <taxon>Hyphomicrobiales</taxon>
        <taxon>Boseaceae</taxon>
        <taxon>Bosea</taxon>
    </lineage>
</organism>
<reference evidence="3 4" key="1">
    <citation type="submission" date="2016-10" db="EMBL/GenBank/DDBJ databases">
        <authorList>
            <person name="Varghese N."/>
            <person name="Submissions S."/>
        </authorList>
    </citation>
    <scope>NUCLEOTIDE SEQUENCE [LARGE SCALE GENOMIC DNA]</scope>
    <source>
        <strain evidence="3 4">DSM 26672</strain>
    </source>
</reference>
<name>A0ABY0P2S1_9HYPH</name>
<feature type="transmembrane region" description="Helical" evidence="1">
    <location>
        <begin position="133"/>
        <end position="154"/>
    </location>
</feature>
<dbReference type="RefSeq" id="WP_091858367.1">
    <property type="nucleotide sequence ID" value="NZ_FNBZ01000005.1"/>
</dbReference>